<keyword evidence="1" id="KW-0812">Transmembrane</keyword>
<evidence type="ECO:0000313" key="4">
    <source>
        <dbReference type="Proteomes" id="UP000014500"/>
    </source>
</evidence>
<reference evidence="3" key="2">
    <citation type="submission" date="2015-02" db="UniProtKB">
        <authorList>
            <consortium name="EnsemblMetazoa"/>
        </authorList>
    </citation>
    <scope>IDENTIFICATION</scope>
</reference>
<proteinExistence type="predicted"/>
<evidence type="ECO:0000313" key="3">
    <source>
        <dbReference type="EnsemblMetazoa" id="SMAR006594-PA"/>
    </source>
</evidence>
<keyword evidence="1" id="KW-0472">Membrane</keyword>
<dbReference type="InterPro" id="IPR007699">
    <property type="entry name" value="SGS_dom"/>
</dbReference>
<sequence length="101" mass="11694">MKKAMKKSFVESGGTVLSTNWDEVRKEKFAAVKRQAKILEFLFSTVHTIITKAAQLPRPPSKPDRSTMHRLRRLLLLLCLGLVVVWVWCVCVVVVIIWIWF</sequence>
<accession>T1IZC0</accession>
<evidence type="ECO:0000259" key="2">
    <source>
        <dbReference type="PROSITE" id="PS51048"/>
    </source>
</evidence>
<keyword evidence="1" id="KW-1133">Transmembrane helix</keyword>
<dbReference type="HOGENOM" id="CLU_2298807_0_0_1"/>
<dbReference type="AlphaFoldDB" id="T1IZC0"/>
<feature type="transmembrane region" description="Helical" evidence="1">
    <location>
        <begin position="74"/>
        <end position="100"/>
    </location>
</feature>
<reference evidence="4" key="1">
    <citation type="submission" date="2011-05" db="EMBL/GenBank/DDBJ databases">
        <authorList>
            <person name="Richards S.R."/>
            <person name="Qu J."/>
            <person name="Jiang H."/>
            <person name="Jhangiani S.N."/>
            <person name="Agravi P."/>
            <person name="Goodspeed R."/>
            <person name="Gross S."/>
            <person name="Mandapat C."/>
            <person name="Jackson L."/>
            <person name="Mathew T."/>
            <person name="Pu L."/>
            <person name="Thornton R."/>
            <person name="Saada N."/>
            <person name="Wilczek-Boney K.B."/>
            <person name="Lee S."/>
            <person name="Kovar C."/>
            <person name="Wu Y."/>
            <person name="Scherer S.E."/>
            <person name="Worley K.C."/>
            <person name="Muzny D.M."/>
            <person name="Gibbs R."/>
        </authorList>
    </citation>
    <scope>NUCLEOTIDE SEQUENCE</scope>
    <source>
        <strain evidence="4">Brora</strain>
    </source>
</reference>
<dbReference type="PROSITE" id="PS51048">
    <property type="entry name" value="SGS"/>
    <property type="match status" value="1"/>
</dbReference>
<dbReference type="EMBL" id="AFFK01020432">
    <property type="status" value="NOT_ANNOTATED_CDS"/>
    <property type="molecule type" value="Genomic_DNA"/>
</dbReference>
<evidence type="ECO:0000256" key="1">
    <source>
        <dbReference type="SAM" id="Phobius"/>
    </source>
</evidence>
<organism evidence="3 4">
    <name type="scientific">Strigamia maritima</name>
    <name type="common">European centipede</name>
    <name type="synonym">Geophilus maritimus</name>
    <dbReference type="NCBI Taxonomy" id="126957"/>
    <lineage>
        <taxon>Eukaryota</taxon>
        <taxon>Metazoa</taxon>
        <taxon>Ecdysozoa</taxon>
        <taxon>Arthropoda</taxon>
        <taxon>Myriapoda</taxon>
        <taxon>Chilopoda</taxon>
        <taxon>Pleurostigmophora</taxon>
        <taxon>Geophilomorpha</taxon>
        <taxon>Linotaeniidae</taxon>
        <taxon>Strigamia</taxon>
    </lineage>
</organism>
<dbReference type="EnsemblMetazoa" id="SMAR006594-RA">
    <property type="protein sequence ID" value="SMAR006594-PA"/>
    <property type="gene ID" value="SMAR006594"/>
</dbReference>
<dbReference type="Pfam" id="PF05002">
    <property type="entry name" value="SGS"/>
    <property type="match status" value="1"/>
</dbReference>
<feature type="domain" description="SGS" evidence="2">
    <location>
        <begin position="1"/>
        <end position="44"/>
    </location>
</feature>
<keyword evidence="4" id="KW-1185">Reference proteome</keyword>
<name>T1IZC0_STRMM</name>
<dbReference type="Proteomes" id="UP000014500">
    <property type="component" value="Unassembled WGS sequence"/>
</dbReference>
<protein>
    <recommendedName>
        <fullName evidence="2">SGS domain-containing protein</fullName>
    </recommendedName>
</protein>